<feature type="domain" description="RNA polymerase sigma factor 70 region 4 type 2" evidence="6">
    <location>
        <begin position="111"/>
        <end position="162"/>
    </location>
</feature>
<comment type="caution">
    <text evidence="7">The sequence shown here is derived from an EMBL/GenBank/DDBJ whole genome shotgun (WGS) entry which is preliminary data.</text>
</comment>
<dbReference type="Gene3D" id="1.10.10.10">
    <property type="entry name" value="Winged helix-like DNA-binding domain superfamily/Winged helix DNA-binding domain"/>
    <property type="match status" value="1"/>
</dbReference>
<dbReference type="InterPro" id="IPR014284">
    <property type="entry name" value="RNA_pol_sigma-70_dom"/>
</dbReference>
<evidence type="ECO:0000313" key="8">
    <source>
        <dbReference type="Proteomes" id="UP000260644"/>
    </source>
</evidence>
<name>A0A3E1Y295_9BACT</name>
<evidence type="ECO:0000256" key="3">
    <source>
        <dbReference type="ARBA" id="ARBA00023082"/>
    </source>
</evidence>
<dbReference type="NCBIfam" id="TIGR02985">
    <property type="entry name" value="Sig70_bacteroi1"/>
    <property type="match status" value="1"/>
</dbReference>
<dbReference type="Pfam" id="PF08281">
    <property type="entry name" value="Sigma70_r4_2"/>
    <property type="match status" value="1"/>
</dbReference>
<evidence type="ECO:0000259" key="6">
    <source>
        <dbReference type="Pfam" id="PF08281"/>
    </source>
</evidence>
<sequence length="180" mass="21105">MFQPDINRSENFEELFRLHYSNLCVTAYYVVGDEETAKDIVQDFFLYCWNKRNALSIANFASYASRSVRNASLNYIKKAGRIDFEPPETIVVRAEQIPDEDYQPDESKNAALWAAISRLPEQRQRIFLMSNKDELKYKDIADKLGISINTVKTQIKLAYQFLRKECDWVIKILIFINFLP</sequence>
<dbReference type="GO" id="GO:0006352">
    <property type="term" value="P:DNA-templated transcription initiation"/>
    <property type="evidence" value="ECO:0007669"/>
    <property type="project" value="InterPro"/>
</dbReference>
<accession>A0A3E1Y295</accession>
<organism evidence="7 8">
    <name type="scientific">Chitinophaga silvatica</name>
    <dbReference type="NCBI Taxonomy" id="2282649"/>
    <lineage>
        <taxon>Bacteria</taxon>
        <taxon>Pseudomonadati</taxon>
        <taxon>Bacteroidota</taxon>
        <taxon>Chitinophagia</taxon>
        <taxon>Chitinophagales</taxon>
        <taxon>Chitinophagaceae</taxon>
        <taxon>Chitinophaga</taxon>
    </lineage>
</organism>
<dbReference type="InterPro" id="IPR039425">
    <property type="entry name" value="RNA_pol_sigma-70-like"/>
</dbReference>
<comment type="similarity">
    <text evidence="1">Belongs to the sigma-70 factor family. ECF subfamily.</text>
</comment>
<dbReference type="Pfam" id="PF04542">
    <property type="entry name" value="Sigma70_r2"/>
    <property type="match status" value="1"/>
</dbReference>
<feature type="domain" description="RNA polymerase sigma-70 region 2" evidence="5">
    <location>
        <begin position="15"/>
        <end position="81"/>
    </location>
</feature>
<dbReference type="NCBIfam" id="TIGR02937">
    <property type="entry name" value="sigma70-ECF"/>
    <property type="match status" value="1"/>
</dbReference>
<evidence type="ECO:0000256" key="1">
    <source>
        <dbReference type="ARBA" id="ARBA00010641"/>
    </source>
</evidence>
<dbReference type="GO" id="GO:0003677">
    <property type="term" value="F:DNA binding"/>
    <property type="evidence" value="ECO:0007669"/>
    <property type="project" value="InterPro"/>
</dbReference>
<dbReference type="OrthoDB" id="9772248at2"/>
<dbReference type="EMBL" id="QPMM01000019">
    <property type="protein sequence ID" value="RFS18805.1"/>
    <property type="molecule type" value="Genomic_DNA"/>
</dbReference>
<dbReference type="Gene3D" id="1.10.1740.10">
    <property type="match status" value="1"/>
</dbReference>
<gene>
    <name evidence="7" type="ORF">DVR12_26770</name>
</gene>
<dbReference type="SUPFAM" id="SSF88946">
    <property type="entry name" value="Sigma2 domain of RNA polymerase sigma factors"/>
    <property type="match status" value="1"/>
</dbReference>
<dbReference type="Proteomes" id="UP000260644">
    <property type="component" value="Unassembled WGS sequence"/>
</dbReference>
<dbReference type="InterPro" id="IPR013325">
    <property type="entry name" value="RNA_pol_sigma_r2"/>
</dbReference>
<dbReference type="PANTHER" id="PTHR43133">
    <property type="entry name" value="RNA POLYMERASE ECF-TYPE SIGMA FACTO"/>
    <property type="match status" value="1"/>
</dbReference>
<reference evidence="7 8" key="1">
    <citation type="submission" date="2018-07" db="EMBL/GenBank/DDBJ databases">
        <title>Chitinophaga K2CV101002-2 sp. nov., isolated from a monsoon evergreen broad-leaved forest soil.</title>
        <authorList>
            <person name="Lv Y."/>
        </authorList>
    </citation>
    <scope>NUCLEOTIDE SEQUENCE [LARGE SCALE GENOMIC DNA]</scope>
    <source>
        <strain evidence="7 8">GDMCC 1.1288</strain>
    </source>
</reference>
<evidence type="ECO:0000256" key="2">
    <source>
        <dbReference type="ARBA" id="ARBA00023015"/>
    </source>
</evidence>
<dbReference type="SUPFAM" id="SSF88659">
    <property type="entry name" value="Sigma3 and sigma4 domains of RNA polymerase sigma factors"/>
    <property type="match status" value="1"/>
</dbReference>
<dbReference type="PANTHER" id="PTHR43133:SF46">
    <property type="entry name" value="RNA POLYMERASE SIGMA-70 FACTOR ECF SUBFAMILY"/>
    <property type="match status" value="1"/>
</dbReference>
<dbReference type="InterPro" id="IPR013324">
    <property type="entry name" value="RNA_pol_sigma_r3/r4-like"/>
</dbReference>
<evidence type="ECO:0000259" key="5">
    <source>
        <dbReference type="Pfam" id="PF04542"/>
    </source>
</evidence>
<dbReference type="InterPro" id="IPR007627">
    <property type="entry name" value="RNA_pol_sigma70_r2"/>
</dbReference>
<dbReference type="AlphaFoldDB" id="A0A3E1Y295"/>
<dbReference type="CDD" id="cd06171">
    <property type="entry name" value="Sigma70_r4"/>
    <property type="match status" value="1"/>
</dbReference>
<evidence type="ECO:0000313" key="7">
    <source>
        <dbReference type="EMBL" id="RFS18805.1"/>
    </source>
</evidence>
<dbReference type="RefSeq" id="WP_116978890.1">
    <property type="nucleotide sequence ID" value="NZ_QPMM01000019.1"/>
</dbReference>
<dbReference type="InterPro" id="IPR013249">
    <property type="entry name" value="RNA_pol_sigma70_r4_t2"/>
</dbReference>
<keyword evidence="8" id="KW-1185">Reference proteome</keyword>
<keyword evidence="2" id="KW-0805">Transcription regulation</keyword>
<keyword evidence="3" id="KW-0731">Sigma factor</keyword>
<dbReference type="InterPro" id="IPR014327">
    <property type="entry name" value="RNA_pol_sigma70_bacteroid"/>
</dbReference>
<evidence type="ECO:0000256" key="4">
    <source>
        <dbReference type="ARBA" id="ARBA00023163"/>
    </source>
</evidence>
<protein>
    <submittedName>
        <fullName evidence="7">RNA polymerase sigma-70 factor</fullName>
    </submittedName>
</protein>
<dbReference type="InterPro" id="IPR036388">
    <property type="entry name" value="WH-like_DNA-bd_sf"/>
</dbReference>
<dbReference type="GO" id="GO:0016987">
    <property type="term" value="F:sigma factor activity"/>
    <property type="evidence" value="ECO:0007669"/>
    <property type="project" value="UniProtKB-KW"/>
</dbReference>
<proteinExistence type="inferred from homology"/>
<keyword evidence="4" id="KW-0804">Transcription</keyword>